<dbReference type="PANTHER" id="PTHR36222">
    <property type="entry name" value="SERINE PROTEASE INHIBITOR RV3364C"/>
    <property type="match status" value="1"/>
</dbReference>
<sequence length="148" mass="15921">MTGPGTETAPLEERLRAELRRLREQVVGVHGSLIATSDGFLVAHDTDAEEPSQLAALVATTLGLARQTTQATGRGRFREAVVRGEDGYLAVYALGETAILAVIGGEDLNVGMLHYQTRDAAKRMTVLLAGSSWSRYGHNLPYGSFGHR</sequence>
<dbReference type="OrthoDB" id="3727201at2"/>
<dbReference type="Gene3D" id="3.30.450.30">
    <property type="entry name" value="Dynein light chain 2a, cytoplasmic"/>
    <property type="match status" value="1"/>
</dbReference>
<dbReference type="InterPro" id="IPR053141">
    <property type="entry name" value="Mycobact_SerProt_Inhib_Rv3364c"/>
</dbReference>
<dbReference type="KEGG" id="tcu:Tcur_0274"/>
<dbReference type="InterPro" id="IPR004942">
    <property type="entry name" value="Roadblock/LAMTOR2_dom"/>
</dbReference>
<name>D1A1F6_THECD</name>
<evidence type="ECO:0000313" key="3">
    <source>
        <dbReference type="Proteomes" id="UP000001918"/>
    </source>
</evidence>
<dbReference type="PANTHER" id="PTHR36222:SF1">
    <property type="entry name" value="SERINE PROTEASE INHIBITOR RV3364C"/>
    <property type="match status" value="1"/>
</dbReference>
<proteinExistence type="predicted"/>
<dbReference type="SMART" id="SM00960">
    <property type="entry name" value="Robl_LC7"/>
    <property type="match status" value="1"/>
</dbReference>
<dbReference type="eggNOG" id="COG2018">
    <property type="taxonomic scope" value="Bacteria"/>
</dbReference>
<dbReference type="Pfam" id="PF03259">
    <property type="entry name" value="Robl_LC7"/>
    <property type="match status" value="1"/>
</dbReference>
<organism evidence="2 3">
    <name type="scientific">Thermomonospora curvata (strain ATCC 19995 / DSM 43183 / JCM 3096 / KCTC 9072 / NBRC 15933 / NCIMB 10081 / Henssen B9)</name>
    <dbReference type="NCBI Taxonomy" id="471852"/>
    <lineage>
        <taxon>Bacteria</taxon>
        <taxon>Bacillati</taxon>
        <taxon>Actinomycetota</taxon>
        <taxon>Actinomycetes</taxon>
        <taxon>Streptosporangiales</taxon>
        <taxon>Thermomonosporaceae</taxon>
        <taxon>Thermomonospora</taxon>
    </lineage>
</organism>
<evidence type="ECO:0000313" key="2">
    <source>
        <dbReference type="EMBL" id="ACY95878.1"/>
    </source>
</evidence>
<reference evidence="2 3" key="1">
    <citation type="journal article" date="2011" name="Stand. Genomic Sci.">
        <title>Complete genome sequence of Thermomonospora curvata type strain (B9).</title>
        <authorList>
            <person name="Chertkov O."/>
            <person name="Sikorski J."/>
            <person name="Nolan M."/>
            <person name="Lapidus A."/>
            <person name="Lucas S."/>
            <person name="Del Rio T.G."/>
            <person name="Tice H."/>
            <person name="Cheng J.F."/>
            <person name="Goodwin L."/>
            <person name="Pitluck S."/>
            <person name="Liolios K."/>
            <person name="Ivanova N."/>
            <person name="Mavromatis K."/>
            <person name="Mikhailova N."/>
            <person name="Ovchinnikova G."/>
            <person name="Pati A."/>
            <person name="Chen A."/>
            <person name="Palaniappan K."/>
            <person name="Djao O.D."/>
            <person name="Land M."/>
            <person name="Hauser L."/>
            <person name="Chang Y.J."/>
            <person name="Jeffries C.D."/>
            <person name="Brettin T."/>
            <person name="Han C."/>
            <person name="Detter J.C."/>
            <person name="Rohde M."/>
            <person name="Goker M."/>
            <person name="Woyke T."/>
            <person name="Bristow J."/>
            <person name="Eisen J.A."/>
            <person name="Markowitz V."/>
            <person name="Hugenholtz P."/>
            <person name="Klenk H.P."/>
            <person name="Kyrpides N.C."/>
        </authorList>
    </citation>
    <scope>NUCLEOTIDE SEQUENCE [LARGE SCALE GENOMIC DNA]</scope>
    <source>
        <strain evidence="3">ATCC 19995 / DSM 43183 / JCM 3096 / KCTC 9072 / NBRC 15933 / NCIMB 10081 / Henssen B9</strain>
    </source>
</reference>
<evidence type="ECO:0000259" key="1">
    <source>
        <dbReference type="SMART" id="SM00960"/>
    </source>
</evidence>
<dbReference type="STRING" id="471852.Tcur_0274"/>
<accession>D1A1F6</accession>
<feature type="domain" description="Roadblock/LAMTOR2" evidence="1">
    <location>
        <begin position="16"/>
        <end position="104"/>
    </location>
</feature>
<protein>
    <submittedName>
        <fullName evidence="2">Roadblock/LC7 family protein</fullName>
    </submittedName>
</protein>
<dbReference type="AlphaFoldDB" id="D1A1F6"/>
<dbReference type="SUPFAM" id="SSF103196">
    <property type="entry name" value="Roadblock/LC7 domain"/>
    <property type="match status" value="1"/>
</dbReference>
<dbReference type="RefSeq" id="WP_012850662.1">
    <property type="nucleotide sequence ID" value="NC_013510.1"/>
</dbReference>
<dbReference type="HOGENOM" id="CLU_118613_0_1_11"/>
<gene>
    <name evidence="2" type="ordered locus">Tcur_0274</name>
</gene>
<keyword evidence="3" id="KW-1185">Reference proteome</keyword>
<dbReference type="Proteomes" id="UP000001918">
    <property type="component" value="Chromosome"/>
</dbReference>
<dbReference type="EMBL" id="CP001738">
    <property type="protein sequence ID" value="ACY95878.1"/>
    <property type="molecule type" value="Genomic_DNA"/>
</dbReference>